<protein>
    <recommendedName>
        <fullName evidence="3">GH16 domain-containing protein</fullName>
    </recommendedName>
</protein>
<proteinExistence type="inferred from homology"/>
<dbReference type="PANTHER" id="PTHR10963:SF55">
    <property type="entry name" value="GLYCOSIDE HYDROLASE FAMILY 16 PROTEIN"/>
    <property type="match status" value="1"/>
</dbReference>
<dbReference type="InterPro" id="IPR003305">
    <property type="entry name" value="CenC_carb-bd"/>
</dbReference>
<evidence type="ECO:0000259" key="3">
    <source>
        <dbReference type="PROSITE" id="PS51762"/>
    </source>
</evidence>
<dbReference type="AlphaFoldDB" id="A0A2T6G4M8"/>
<dbReference type="SUPFAM" id="SSF49899">
    <property type="entry name" value="Concanavalin A-like lectins/glucanases"/>
    <property type="match status" value="1"/>
</dbReference>
<reference evidence="4 5" key="1">
    <citation type="submission" date="2018-03" db="EMBL/GenBank/DDBJ databases">
        <title>Genome sequence of Paenibacillus elgii strain AC13 an antimicrobial compound producing bacteria.</title>
        <authorList>
            <person name="Kurokawa A.S."/>
            <person name="Araujo J.F."/>
            <person name="Costa R.A."/>
            <person name="Ortega D.B."/>
            <person name="Pires A.S."/>
            <person name="Pappas G.J.Jr."/>
            <person name="Franco O.L."/>
            <person name="Barreto C."/>
            <person name="Magalhaes B.S."/>
            <person name="Kruger R.H."/>
        </authorList>
    </citation>
    <scope>NUCLEOTIDE SEQUENCE [LARGE SCALE GENOMIC DNA]</scope>
    <source>
        <strain evidence="4 5">AC13</strain>
    </source>
</reference>
<evidence type="ECO:0000256" key="2">
    <source>
        <dbReference type="ARBA" id="ARBA00022801"/>
    </source>
</evidence>
<dbReference type="EMBL" id="PYHP01000030">
    <property type="protein sequence ID" value="PUA39105.1"/>
    <property type="molecule type" value="Genomic_DNA"/>
</dbReference>
<gene>
    <name evidence="4" type="ORF">C8Z91_11600</name>
</gene>
<evidence type="ECO:0000313" key="4">
    <source>
        <dbReference type="EMBL" id="PUA39105.1"/>
    </source>
</evidence>
<dbReference type="InterPro" id="IPR000757">
    <property type="entry name" value="Beta-glucanase-like"/>
</dbReference>
<dbReference type="GO" id="GO:0004553">
    <property type="term" value="F:hydrolase activity, hydrolyzing O-glycosyl compounds"/>
    <property type="evidence" value="ECO:0007669"/>
    <property type="project" value="InterPro"/>
</dbReference>
<accession>A0A2T6G4M8</accession>
<comment type="similarity">
    <text evidence="1">Belongs to the glycosyl hydrolase 16 family.</text>
</comment>
<feature type="domain" description="GH16" evidence="3">
    <location>
        <begin position="206"/>
        <end position="445"/>
    </location>
</feature>
<evidence type="ECO:0000313" key="5">
    <source>
        <dbReference type="Proteomes" id="UP000244184"/>
    </source>
</evidence>
<dbReference type="CDD" id="cd00413">
    <property type="entry name" value="Glyco_hydrolase_16"/>
    <property type="match status" value="1"/>
</dbReference>
<dbReference type="Pfam" id="PF00722">
    <property type="entry name" value="Glyco_hydro_16"/>
    <property type="match status" value="1"/>
</dbReference>
<dbReference type="InterPro" id="IPR050546">
    <property type="entry name" value="Glycosyl_Hydrlase_16"/>
</dbReference>
<name>A0A2T6G4M8_9BACL</name>
<dbReference type="Pfam" id="PF02018">
    <property type="entry name" value="CBM_4_9"/>
    <property type="match status" value="1"/>
</dbReference>
<keyword evidence="2" id="KW-0378">Hydrolase</keyword>
<sequence length="474" mass="51479">MMIQMMEGRKGVMNQKTNRSFRVVVSALLGLSMLSALIYSVPAPSFAAGPLPAGTNLVKNGGFEQGKADWEDWGAATVVTTDVQSGTKALKLGPTEGGMGQKIDGIDENTIVTLSGAGKAGTPGEKAWIGADCLDASDKKLAGGKFMMSFESAAYEQKSLSFRTVPGTRKVQVYVYKNPDNGKFAYVDDVALKIGGSLPDEDPPVKSVGPLPSPHPPGVFFDDFKNGIDPEKWLIAKQQWGGQDVNGGVLPVNVAVTRDGIVELTANGDLYNGPVRGMNRDGSTRADGKRTGASIVTKYAYASGSYEVKAKIVPKLGAVSAFWTFFNNGEVNHEIDFEAPGDKSLRKIMTTTWVVEARNTSQVTDFPEQIDGNWHVYRFDWHTDPKRVDFYVDNKLIHTSYTNVPRAASKFWLGVWFPKEWAGVPNFATDKMYIDWVKITPFLEKGDVRAGNGETGEIGPGTGWAGLNEYPAPR</sequence>
<dbReference type="GO" id="GO:0005975">
    <property type="term" value="P:carbohydrate metabolic process"/>
    <property type="evidence" value="ECO:0007669"/>
    <property type="project" value="InterPro"/>
</dbReference>
<dbReference type="Gene3D" id="2.60.120.200">
    <property type="match status" value="1"/>
</dbReference>
<dbReference type="Proteomes" id="UP000244184">
    <property type="component" value="Unassembled WGS sequence"/>
</dbReference>
<comment type="caution">
    <text evidence="4">The sequence shown here is derived from an EMBL/GenBank/DDBJ whole genome shotgun (WGS) entry which is preliminary data.</text>
</comment>
<dbReference type="PROSITE" id="PS51762">
    <property type="entry name" value="GH16_2"/>
    <property type="match status" value="1"/>
</dbReference>
<dbReference type="Gene3D" id="2.60.120.260">
    <property type="entry name" value="Galactose-binding domain-like"/>
    <property type="match status" value="1"/>
</dbReference>
<evidence type="ECO:0000256" key="1">
    <source>
        <dbReference type="ARBA" id="ARBA00006865"/>
    </source>
</evidence>
<organism evidence="4 5">
    <name type="scientific">Paenibacillus elgii</name>
    <dbReference type="NCBI Taxonomy" id="189691"/>
    <lineage>
        <taxon>Bacteria</taxon>
        <taxon>Bacillati</taxon>
        <taxon>Bacillota</taxon>
        <taxon>Bacilli</taxon>
        <taxon>Bacillales</taxon>
        <taxon>Paenibacillaceae</taxon>
        <taxon>Paenibacillus</taxon>
    </lineage>
</organism>
<dbReference type="PANTHER" id="PTHR10963">
    <property type="entry name" value="GLYCOSYL HYDROLASE-RELATED"/>
    <property type="match status" value="1"/>
</dbReference>
<dbReference type="InterPro" id="IPR013320">
    <property type="entry name" value="ConA-like_dom_sf"/>
</dbReference>